<dbReference type="InterPro" id="IPR036365">
    <property type="entry name" value="PGBD-like_sf"/>
</dbReference>
<dbReference type="Pfam" id="PF00801">
    <property type="entry name" value="PKD"/>
    <property type="match status" value="1"/>
</dbReference>
<proteinExistence type="predicted"/>
<evidence type="ECO:0000259" key="2">
    <source>
        <dbReference type="PROSITE" id="PS50093"/>
    </source>
</evidence>
<comment type="caution">
    <text evidence="3">The sequence shown here is derived from an EMBL/GenBank/DDBJ whole genome shotgun (WGS) entry which is preliminary data.</text>
</comment>
<dbReference type="InterPro" id="IPR000601">
    <property type="entry name" value="PKD_dom"/>
</dbReference>
<dbReference type="CDD" id="cd00146">
    <property type="entry name" value="PKD"/>
    <property type="match status" value="1"/>
</dbReference>
<keyword evidence="1" id="KW-0732">Signal</keyword>
<reference evidence="3 4" key="1">
    <citation type="journal article" date="2015" name="Nature">
        <title>rRNA introns, odd ribosomes, and small enigmatic genomes across a large radiation of phyla.</title>
        <authorList>
            <person name="Brown C.T."/>
            <person name="Hug L.A."/>
            <person name="Thomas B.C."/>
            <person name="Sharon I."/>
            <person name="Castelle C.J."/>
            <person name="Singh A."/>
            <person name="Wilkins M.J."/>
            <person name="Williams K.H."/>
            <person name="Banfield J.F."/>
        </authorList>
    </citation>
    <scope>NUCLEOTIDE SEQUENCE [LARGE SCALE GENOMIC DNA]</scope>
</reference>
<dbReference type="AlphaFoldDB" id="A0A0G1SZW2"/>
<gene>
    <name evidence="3" type="ORF">UY01_C0023G0002</name>
</gene>
<dbReference type="Pfam" id="PF01471">
    <property type="entry name" value="PG_binding_1"/>
    <property type="match status" value="1"/>
</dbReference>
<name>A0A0G1SZW2_9BACT</name>
<evidence type="ECO:0000313" key="3">
    <source>
        <dbReference type="EMBL" id="KKU75027.1"/>
    </source>
</evidence>
<dbReference type="InterPro" id="IPR002477">
    <property type="entry name" value="Peptidoglycan-bd-like"/>
</dbReference>
<accession>A0A0G1SZW2</accession>
<dbReference type="InterPro" id="IPR036366">
    <property type="entry name" value="PGBDSf"/>
</dbReference>
<evidence type="ECO:0000313" key="4">
    <source>
        <dbReference type="Proteomes" id="UP000034879"/>
    </source>
</evidence>
<feature type="domain" description="PKD" evidence="2">
    <location>
        <begin position="146"/>
        <end position="195"/>
    </location>
</feature>
<dbReference type="PROSITE" id="PS50093">
    <property type="entry name" value="PKD"/>
    <property type="match status" value="1"/>
</dbReference>
<dbReference type="SUPFAM" id="SSF49299">
    <property type="entry name" value="PKD domain"/>
    <property type="match status" value="1"/>
</dbReference>
<dbReference type="SUPFAM" id="SSF47090">
    <property type="entry name" value="PGBD-like"/>
    <property type="match status" value="1"/>
</dbReference>
<dbReference type="EMBL" id="LCOJ01000023">
    <property type="protein sequence ID" value="KKU75027.1"/>
    <property type="molecule type" value="Genomic_DNA"/>
</dbReference>
<dbReference type="InterPro" id="IPR013783">
    <property type="entry name" value="Ig-like_fold"/>
</dbReference>
<dbReference type="Proteomes" id="UP000034879">
    <property type="component" value="Unassembled WGS sequence"/>
</dbReference>
<protein>
    <recommendedName>
        <fullName evidence="2">PKD domain-containing protein</fullName>
    </recommendedName>
</protein>
<dbReference type="InterPro" id="IPR035986">
    <property type="entry name" value="PKD_dom_sf"/>
</dbReference>
<evidence type="ECO:0000256" key="1">
    <source>
        <dbReference type="SAM" id="SignalP"/>
    </source>
</evidence>
<feature type="chain" id="PRO_5002539730" description="PKD domain-containing protein" evidence="1">
    <location>
        <begin position="27"/>
        <end position="802"/>
    </location>
</feature>
<organism evidence="3 4">
    <name type="scientific">Candidatus Nomurabacteria bacterium GW2011_GWB1_47_6</name>
    <dbReference type="NCBI Taxonomy" id="1618749"/>
    <lineage>
        <taxon>Bacteria</taxon>
        <taxon>Candidatus Nomuraibacteriota</taxon>
    </lineage>
</organism>
<sequence length="802" mass="86971">MKKITLSLAAFALLLLVFGSYNTANATVSAEEEGCQSGWAFNPFTGMPCSAPTLPPGCLPGYIFSYISGQRCAPYPVPMPTPVPPFPMPSPIPPTPVNPIVIEGVSGPQKLDVGQKGTWKVKAHDEEGQDLSYTVKWGDEYVNVIFNDNMAAVPAYLVQQSATFTHTYAQAGTYYPNFTVSNDYGSENTSLSVNVGNTTKVKIACPSFPCFFDGKAITNNWASVDTPPSHVSAGYPYEFTLKSPASVQMTLRSNVWPADPDAKNTMFVELDDKIIFRESKTYEQFIADEQSDDTTDIIQLGKLSTGRHEIKIYASPDPRHFHFDWFKLDSSGSSSSVTVLSPNGGETWQKGTTQTIKWRDTNDISTHEINMIGLDPYTGKRNSYYTIANTQGSSYNWPVGKTLDGSVVVDGSYILQICQSSNHTVCDESDSYFKIVSGTTTNPVITVLSPNGGETWQKGTTQTIKWQDAGPTPVCAPERYCQSPVYDITLDSGTMSREIANDVSGAYYKWTIPNCYSGNECSSNFDVPTGSYKMRVCRSDGSYCDTSDSYFKITSGTTTQPLTLSAERHSASPYGYINSGSNVELLRFNLSAKGQDAIIQKFNLEPVGPAVAHVSNISAYVNGNYIGKLSDLTNTSSWYYKGVINISDANGLGGLGMSQDDVVEISIRGDVSSSSAAANAWMWINLTGIRTDPTTPAASVFGLPVYGHQINISTGPTITPPHEDPVVLGAESFTFTQKLEMGMEGNEVGELQKYLAAKGYYSGDIDGKFGLNTEKALVSFQITNGLKVDGIVGTATRGILNQ</sequence>
<dbReference type="Gene3D" id="2.60.40.10">
    <property type="entry name" value="Immunoglobulins"/>
    <property type="match status" value="1"/>
</dbReference>
<dbReference type="Gene3D" id="1.10.101.10">
    <property type="entry name" value="PGBD-like superfamily/PGBD"/>
    <property type="match status" value="1"/>
</dbReference>
<feature type="signal peptide" evidence="1">
    <location>
        <begin position="1"/>
        <end position="26"/>
    </location>
</feature>